<reference evidence="1" key="1">
    <citation type="journal article" date="2014" name="Front. Microbiol.">
        <title>High frequency of phylogenetically diverse reductive dehalogenase-homologous genes in deep subseafloor sedimentary metagenomes.</title>
        <authorList>
            <person name="Kawai M."/>
            <person name="Futagami T."/>
            <person name="Toyoda A."/>
            <person name="Takaki Y."/>
            <person name="Nishi S."/>
            <person name="Hori S."/>
            <person name="Arai W."/>
            <person name="Tsubouchi T."/>
            <person name="Morono Y."/>
            <person name="Uchiyama I."/>
            <person name="Ito T."/>
            <person name="Fujiyama A."/>
            <person name="Inagaki F."/>
            <person name="Takami H."/>
        </authorList>
    </citation>
    <scope>NUCLEOTIDE SEQUENCE</scope>
    <source>
        <strain evidence="1">Expedition CK06-06</strain>
    </source>
</reference>
<name>X1V7V3_9ZZZZ</name>
<dbReference type="EMBL" id="BARW01028381">
    <property type="protein sequence ID" value="GAJ12292.1"/>
    <property type="molecule type" value="Genomic_DNA"/>
</dbReference>
<comment type="caution">
    <text evidence="1">The sequence shown here is derived from an EMBL/GenBank/DDBJ whole genome shotgun (WGS) entry which is preliminary data.</text>
</comment>
<protein>
    <submittedName>
        <fullName evidence="1">Uncharacterized protein</fullName>
    </submittedName>
</protein>
<sequence>KVAKKQLLKIKTTFEQEKDDYGLETLQNINKRYFNG</sequence>
<evidence type="ECO:0000313" key="1">
    <source>
        <dbReference type="EMBL" id="GAJ12292.1"/>
    </source>
</evidence>
<gene>
    <name evidence="1" type="ORF">S12H4_45833</name>
</gene>
<proteinExistence type="predicted"/>
<feature type="non-terminal residue" evidence="1">
    <location>
        <position position="1"/>
    </location>
</feature>
<organism evidence="1">
    <name type="scientific">marine sediment metagenome</name>
    <dbReference type="NCBI Taxonomy" id="412755"/>
    <lineage>
        <taxon>unclassified sequences</taxon>
        <taxon>metagenomes</taxon>
        <taxon>ecological metagenomes</taxon>
    </lineage>
</organism>
<dbReference type="AlphaFoldDB" id="X1V7V3"/>
<accession>X1V7V3</accession>